<dbReference type="PANTHER" id="PTHR43792">
    <property type="entry name" value="GNAT FAMILY, PUTATIVE (AFU_ORTHOLOGUE AFUA_3G00765)-RELATED-RELATED"/>
    <property type="match status" value="1"/>
</dbReference>
<dbReference type="GO" id="GO:0016747">
    <property type="term" value="F:acyltransferase activity, transferring groups other than amino-acyl groups"/>
    <property type="evidence" value="ECO:0007669"/>
    <property type="project" value="InterPro"/>
</dbReference>
<dbReference type="InterPro" id="IPR051531">
    <property type="entry name" value="N-acetyltransferase"/>
</dbReference>
<dbReference type="InterPro" id="IPR000182">
    <property type="entry name" value="GNAT_dom"/>
</dbReference>
<dbReference type="EMBL" id="LFTY01000001">
    <property type="protein sequence ID" value="KMW60520.1"/>
    <property type="molecule type" value="Genomic_DNA"/>
</dbReference>
<evidence type="ECO:0000313" key="3">
    <source>
        <dbReference type="Proteomes" id="UP000037178"/>
    </source>
</evidence>
<dbReference type="PROSITE" id="PS51186">
    <property type="entry name" value="GNAT"/>
    <property type="match status" value="1"/>
</dbReference>
<evidence type="ECO:0000259" key="1">
    <source>
        <dbReference type="PROSITE" id="PS51186"/>
    </source>
</evidence>
<feature type="domain" description="N-acetyltransferase" evidence="1">
    <location>
        <begin position="15"/>
        <end position="172"/>
    </location>
</feature>
<dbReference type="Gene3D" id="3.40.630.30">
    <property type="match status" value="1"/>
</dbReference>
<dbReference type="OrthoDB" id="6293260at2"/>
<sequence length="175" mass="19021">MTNYPAISPIRTDRLTLRGLAARDLPGYVAYRQSPRSSVPTATMTAEAATEMFNAMVAQWTARGFGRYAITTDPEQPGFGHVGLLQASDEDEAEMTWTLWNESVSGQGYATEATRAILTELFAKGWQSIPAYIDRDNAASLKMAARLGAAEDTATPPPAHFSTARRFVLTPEGMS</sequence>
<dbReference type="PANTHER" id="PTHR43792:SF1">
    <property type="entry name" value="N-ACETYLTRANSFERASE DOMAIN-CONTAINING PROTEIN"/>
    <property type="match status" value="1"/>
</dbReference>
<dbReference type="Proteomes" id="UP000037178">
    <property type="component" value="Unassembled WGS sequence"/>
</dbReference>
<keyword evidence="2" id="KW-0808">Transferase</keyword>
<name>A0A0J9ECR4_9RHOB</name>
<dbReference type="Pfam" id="PF13302">
    <property type="entry name" value="Acetyltransf_3"/>
    <property type="match status" value="1"/>
</dbReference>
<accession>A0A0J9ECR4</accession>
<reference evidence="2 3" key="1">
    <citation type="submission" date="2015-06" db="EMBL/GenBank/DDBJ databases">
        <title>Draft genome sequence of an Alphaproteobacteria species associated to the Mediterranean sponge Oscarella lobularis.</title>
        <authorList>
            <person name="Jourda C."/>
            <person name="Santini S."/>
            <person name="Claverie J.-M."/>
        </authorList>
    </citation>
    <scope>NUCLEOTIDE SEQUENCE [LARGE SCALE GENOMIC DNA]</scope>
    <source>
        <strain evidence="2">IGS</strain>
    </source>
</reference>
<evidence type="ECO:0000313" key="2">
    <source>
        <dbReference type="EMBL" id="KMW60520.1"/>
    </source>
</evidence>
<dbReference type="AlphaFoldDB" id="A0A0J9ECR4"/>
<dbReference type="PATRIC" id="fig|1675527.3.peg.737"/>
<dbReference type="RefSeq" id="WP_049641595.1">
    <property type="nucleotide sequence ID" value="NZ_LFTY01000001.1"/>
</dbReference>
<dbReference type="SUPFAM" id="SSF55729">
    <property type="entry name" value="Acyl-CoA N-acyltransferases (Nat)"/>
    <property type="match status" value="1"/>
</dbReference>
<gene>
    <name evidence="2" type="ORF">AIOL_000676</name>
</gene>
<dbReference type="InterPro" id="IPR016181">
    <property type="entry name" value="Acyl_CoA_acyltransferase"/>
</dbReference>
<organism evidence="2 3">
    <name type="scientific">Candidatus Rhodobacter oscarellae</name>
    <dbReference type="NCBI Taxonomy" id="1675527"/>
    <lineage>
        <taxon>Bacteria</taxon>
        <taxon>Pseudomonadati</taxon>
        <taxon>Pseudomonadota</taxon>
        <taxon>Alphaproteobacteria</taxon>
        <taxon>Rhodobacterales</taxon>
        <taxon>Rhodobacter group</taxon>
        <taxon>Rhodobacter</taxon>
    </lineage>
</organism>
<proteinExistence type="predicted"/>
<comment type="caution">
    <text evidence="2">The sequence shown here is derived from an EMBL/GenBank/DDBJ whole genome shotgun (WGS) entry which is preliminary data.</text>
</comment>
<keyword evidence="3" id="KW-1185">Reference proteome</keyword>
<protein>
    <submittedName>
        <fullName evidence="2">Acetyltransferase, GNAT family</fullName>
    </submittedName>
</protein>
<dbReference type="STRING" id="1675527.AIOL_000676"/>